<evidence type="ECO:0000313" key="3">
    <source>
        <dbReference type="EMBL" id="CAB4191256.1"/>
    </source>
</evidence>
<name>A0A6J5Q5R9_9CAUD</name>
<dbReference type="Pfam" id="PF13730">
    <property type="entry name" value="HTH_36"/>
    <property type="match status" value="1"/>
</dbReference>
<dbReference type="InterPro" id="IPR036388">
    <property type="entry name" value="WH-like_DNA-bd_sf"/>
</dbReference>
<proteinExistence type="predicted"/>
<dbReference type="EMBL" id="LR797535">
    <property type="protein sequence ID" value="CAB4223115.1"/>
    <property type="molecule type" value="Genomic_DNA"/>
</dbReference>
<reference evidence="2" key="1">
    <citation type="submission" date="2020-05" db="EMBL/GenBank/DDBJ databases">
        <authorList>
            <person name="Chiriac C."/>
            <person name="Salcher M."/>
            <person name="Ghai R."/>
            <person name="Kavagutti S V."/>
        </authorList>
    </citation>
    <scope>NUCLEOTIDE SEQUENCE</scope>
</reference>
<evidence type="ECO:0000313" key="1">
    <source>
        <dbReference type="EMBL" id="CAB4145287.1"/>
    </source>
</evidence>
<dbReference type="EMBL" id="LR797169">
    <property type="protein sequence ID" value="CAB4191256.1"/>
    <property type="molecule type" value="Genomic_DNA"/>
</dbReference>
<sequence>MKEDYQKIRSDTGPFSIVPEWVIVAPISHGAVRLYSLLARYADYSTGEAFPSRTTLASRLRISTDPVDRFIKELVGIGALEVVKRFNGSQWQSNLYILRRIDPSLDIAPSLTGEATPSRDITPRGSRDIKALTRTIQQEPDKQEVCDVEIIFAKWLISTNKDSSRTKLDTKRLKAIEWALANYSFDDVVDAINGWKKSPFHSGDNAQRKVYNDLTLILRNAERLEFFRDCERLPREQVIPKAWHKLKLIMGEDDE</sequence>
<gene>
    <name evidence="3" type="ORF">UFOVP1219_33</name>
    <name evidence="4" type="ORF">UFOVP1671_8</name>
    <name evidence="5" type="ORF">UFOVP358_25</name>
    <name evidence="1" type="ORF">UFOVP476_5</name>
    <name evidence="2" type="ORF">UFOVP986_70</name>
</gene>
<evidence type="ECO:0000313" key="2">
    <source>
        <dbReference type="EMBL" id="CAB4176831.1"/>
    </source>
</evidence>
<protein>
    <submittedName>
        <fullName evidence="2">Helix-turn-helix domain containing protein</fullName>
    </submittedName>
</protein>
<evidence type="ECO:0000313" key="5">
    <source>
        <dbReference type="EMBL" id="CAB5220505.1"/>
    </source>
</evidence>
<dbReference type="EMBL" id="LR798290">
    <property type="protein sequence ID" value="CAB5220505.1"/>
    <property type="molecule type" value="Genomic_DNA"/>
</dbReference>
<organism evidence="2">
    <name type="scientific">uncultured Caudovirales phage</name>
    <dbReference type="NCBI Taxonomy" id="2100421"/>
    <lineage>
        <taxon>Viruses</taxon>
        <taxon>Duplodnaviria</taxon>
        <taxon>Heunggongvirae</taxon>
        <taxon>Uroviricota</taxon>
        <taxon>Caudoviricetes</taxon>
        <taxon>Peduoviridae</taxon>
        <taxon>Maltschvirus</taxon>
        <taxon>Maltschvirus maltsch</taxon>
    </lineage>
</organism>
<dbReference type="EMBL" id="LR796931">
    <property type="protein sequence ID" value="CAB4176831.1"/>
    <property type="molecule type" value="Genomic_DNA"/>
</dbReference>
<evidence type="ECO:0000313" key="4">
    <source>
        <dbReference type="EMBL" id="CAB4223115.1"/>
    </source>
</evidence>
<accession>A0A6J5Q5R9</accession>
<dbReference type="Gene3D" id="1.10.10.10">
    <property type="entry name" value="Winged helix-like DNA-binding domain superfamily/Winged helix DNA-binding domain"/>
    <property type="match status" value="1"/>
</dbReference>
<dbReference type="EMBL" id="LR796453">
    <property type="protein sequence ID" value="CAB4145287.1"/>
    <property type="molecule type" value="Genomic_DNA"/>
</dbReference>